<keyword evidence="3 6" id="KW-0732">Signal</keyword>
<name>A0A5B9DV38_9GAMM</name>
<keyword evidence="5" id="KW-0998">Cell outer membrane</keyword>
<dbReference type="Pfam" id="PF06629">
    <property type="entry name" value="MipA"/>
    <property type="match status" value="1"/>
</dbReference>
<dbReference type="PANTHER" id="PTHR38776">
    <property type="entry name" value="MLTA-INTERACTING PROTEIN-RELATED"/>
    <property type="match status" value="1"/>
</dbReference>
<reference evidence="7 8" key="1">
    <citation type="submission" date="2019-08" db="EMBL/GenBank/DDBJ databases">
        <title>Complete genome sequence of Rhodanobacter glycinis strain T01E-68 isolated from tomato root.</title>
        <authorList>
            <person name="Weon H.-Y."/>
            <person name="Lee S.A."/>
        </authorList>
    </citation>
    <scope>NUCLEOTIDE SEQUENCE [LARGE SCALE GENOMIC DNA]</scope>
    <source>
        <strain evidence="7 8">T01E-68</strain>
    </source>
</reference>
<dbReference type="GO" id="GO:0009252">
    <property type="term" value="P:peptidoglycan biosynthetic process"/>
    <property type="evidence" value="ECO:0007669"/>
    <property type="project" value="TreeGrafter"/>
</dbReference>
<evidence type="ECO:0000313" key="8">
    <source>
        <dbReference type="Proteomes" id="UP000321807"/>
    </source>
</evidence>
<evidence type="ECO:0000313" key="7">
    <source>
        <dbReference type="EMBL" id="QEE23603.1"/>
    </source>
</evidence>
<evidence type="ECO:0000256" key="6">
    <source>
        <dbReference type="SAM" id="SignalP"/>
    </source>
</evidence>
<dbReference type="EMBL" id="CP042807">
    <property type="protein sequence ID" value="QEE23603.1"/>
    <property type="molecule type" value="Genomic_DNA"/>
</dbReference>
<comment type="similarity">
    <text evidence="2">Belongs to the MipA/OmpV family.</text>
</comment>
<feature type="chain" id="PRO_5022745260" evidence="6">
    <location>
        <begin position="27"/>
        <end position="258"/>
    </location>
</feature>
<dbReference type="InterPro" id="IPR010583">
    <property type="entry name" value="MipA"/>
</dbReference>
<dbReference type="AlphaFoldDB" id="A0A5B9DV38"/>
<comment type="subcellular location">
    <subcellularLocation>
        <location evidence="1">Cell outer membrane</location>
    </subcellularLocation>
</comment>
<dbReference type="KEGG" id="rgl:CS053_03070"/>
<sequence length="258" mass="28236">MSISSLRLATVFTALTAAGLCAPASAQSSTSEKTRWNVGISAVLSPSPYRSYDNKAWPLPVVNYEGRSFYFRGASIGYRLLNSRADEFSVLVSPMGNRFRHDDSRDPQLRRLSDRDVSGMAGLAWRHRAAWGIVQARVQKEFTGHGGGSMLDLNYSYPIVKGHLSLVPVLGTSYNNSALNDYYYGISAREAFRSGLPAYHAGGGSSPYFGIIASYKLSRTWLASGGARYTRLPHAITDSPMVDADHTVSYFASLSHVF</sequence>
<dbReference type="GO" id="GO:0009279">
    <property type="term" value="C:cell outer membrane"/>
    <property type="evidence" value="ECO:0007669"/>
    <property type="project" value="UniProtKB-SubCell"/>
</dbReference>
<evidence type="ECO:0000256" key="2">
    <source>
        <dbReference type="ARBA" id="ARBA00005722"/>
    </source>
</evidence>
<evidence type="ECO:0000256" key="4">
    <source>
        <dbReference type="ARBA" id="ARBA00023136"/>
    </source>
</evidence>
<organism evidence="7 8">
    <name type="scientific">Rhodanobacter glycinis</name>
    <dbReference type="NCBI Taxonomy" id="582702"/>
    <lineage>
        <taxon>Bacteria</taxon>
        <taxon>Pseudomonadati</taxon>
        <taxon>Pseudomonadota</taxon>
        <taxon>Gammaproteobacteria</taxon>
        <taxon>Lysobacterales</taxon>
        <taxon>Rhodanobacteraceae</taxon>
        <taxon>Rhodanobacter</taxon>
    </lineage>
</organism>
<evidence type="ECO:0000256" key="1">
    <source>
        <dbReference type="ARBA" id="ARBA00004442"/>
    </source>
</evidence>
<protein>
    <submittedName>
        <fullName evidence="7">MipA/OmpV family protein</fullName>
    </submittedName>
</protein>
<feature type="signal peptide" evidence="6">
    <location>
        <begin position="1"/>
        <end position="26"/>
    </location>
</feature>
<keyword evidence="4" id="KW-0472">Membrane</keyword>
<dbReference type="PANTHER" id="PTHR38776:SF1">
    <property type="entry name" value="MLTA-INTERACTING PROTEIN-RELATED"/>
    <property type="match status" value="1"/>
</dbReference>
<evidence type="ECO:0000256" key="3">
    <source>
        <dbReference type="ARBA" id="ARBA00022729"/>
    </source>
</evidence>
<dbReference type="Proteomes" id="UP000321807">
    <property type="component" value="Chromosome"/>
</dbReference>
<proteinExistence type="inferred from homology"/>
<gene>
    <name evidence="7" type="ORF">CS053_03070</name>
</gene>
<evidence type="ECO:0000256" key="5">
    <source>
        <dbReference type="ARBA" id="ARBA00023237"/>
    </source>
</evidence>
<accession>A0A5B9DV38</accession>